<dbReference type="EMBL" id="MN739545">
    <property type="protein sequence ID" value="QHT12425.1"/>
    <property type="molecule type" value="Genomic_DNA"/>
</dbReference>
<name>A0A6C0D9V3_9ZZZZ</name>
<reference evidence="1" key="1">
    <citation type="journal article" date="2020" name="Nature">
        <title>Giant virus diversity and host interactions through global metagenomics.</title>
        <authorList>
            <person name="Schulz F."/>
            <person name="Roux S."/>
            <person name="Paez-Espino D."/>
            <person name="Jungbluth S."/>
            <person name="Walsh D.A."/>
            <person name="Denef V.J."/>
            <person name="McMahon K.D."/>
            <person name="Konstantinidis K.T."/>
            <person name="Eloe-Fadrosh E.A."/>
            <person name="Kyrpides N.C."/>
            <person name="Woyke T."/>
        </authorList>
    </citation>
    <scope>NUCLEOTIDE SEQUENCE</scope>
    <source>
        <strain evidence="1">GVMAG-M-3300023174-129</strain>
    </source>
</reference>
<evidence type="ECO:0000313" key="1">
    <source>
        <dbReference type="EMBL" id="QHT12425.1"/>
    </source>
</evidence>
<sequence length="439" mass="49491">MICREYSILPVEPALNSAKKTIQVQIPNVSGTQMDENFLQIKATSYNKTLEYIDQPIKAPSHIKEASIVSFSLSEVTNLEIFKNSLRSERRAIEIKDKPSYVNDYSTYKGVILSLISSLPNRIILNTNDYLTDIINDIATYKNKIQALGTSIYGLCVSQNPKVEDLFNYTIDTNVLVEQIQILKNNSVDLILDMDAICAPTENITNTYASQIWLLDTLCQISSIGLTNVYVNMDSYSNVYSILTYLFITRNSGVLNSYNFTKDTNVNIYVSENIKEYFVTVIHKDDSDDNILVQVSAPYSSPANLIRFITNQTYQGICGMTFGELTFDGSKDGYPIQIKTRQKNNRFSASTVQANTEILSTNGTFSFVVSRMSVTILKIPKSMNGGNLMKGGAYFENINKSDEKNTIVTIQPNPLRDEYDSVPTTMNLRDFQKKYQSEL</sequence>
<accession>A0A6C0D9V3</accession>
<dbReference type="AlphaFoldDB" id="A0A6C0D9V3"/>
<organism evidence="1">
    <name type="scientific">viral metagenome</name>
    <dbReference type="NCBI Taxonomy" id="1070528"/>
    <lineage>
        <taxon>unclassified sequences</taxon>
        <taxon>metagenomes</taxon>
        <taxon>organismal metagenomes</taxon>
    </lineage>
</organism>
<protein>
    <submittedName>
        <fullName evidence="1">Uncharacterized protein</fullName>
    </submittedName>
</protein>
<proteinExistence type="predicted"/>